<dbReference type="RefSeq" id="WP_070236101.1">
    <property type="nucleotide sequence ID" value="NZ_CP017478.1"/>
</dbReference>
<feature type="transmembrane region" description="Helical" evidence="8">
    <location>
        <begin position="258"/>
        <end position="280"/>
    </location>
</feature>
<feature type="transmembrane region" description="Helical" evidence="8">
    <location>
        <begin position="84"/>
        <end position="104"/>
    </location>
</feature>
<feature type="transmembrane region" description="Helical" evidence="8">
    <location>
        <begin position="184"/>
        <end position="202"/>
    </location>
</feature>
<dbReference type="GO" id="GO:0005886">
    <property type="term" value="C:plasma membrane"/>
    <property type="evidence" value="ECO:0007669"/>
    <property type="project" value="UniProtKB-SubCell"/>
</dbReference>
<dbReference type="Pfam" id="PF02366">
    <property type="entry name" value="PMT"/>
    <property type="match status" value="1"/>
</dbReference>
<keyword evidence="3" id="KW-0328">Glycosyltransferase</keyword>
<comment type="subcellular location">
    <subcellularLocation>
        <location evidence="1">Cell membrane</location>
        <topology evidence="1">Multi-pass membrane protein</topology>
    </subcellularLocation>
</comment>
<keyword evidence="5 8" id="KW-0812">Transmembrane</keyword>
<proteinExistence type="predicted"/>
<dbReference type="GO" id="GO:0009103">
    <property type="term" value="P:lipopolysaccharide biosynthetic process"/>
    <property type="evidence" value="ECO:0007669"/>
    <property type="project" value="UniProtKB-ARBA"/>
</dbReference>
<sequence length="545" mass="63567">MIKYIEKHPVTSIIFISLLMLLPNLDTMVVTIMEARNFITAREMVTDGNWILTTMNGEPRYQKPPLPTWLTAIFGMIFGMKSLFALRLPAALMVAFSGVFMFLFSNKLFKNNILSLVNGLILITSFYIVGIINEAPWDIYTHGFMIAAIYCLYQFFEDENAVWKNALLAGFMVGLSLMSKGPVSFYALLLPFIISYGIVFKFKNFKSKFLPLIAFIIVFAFIGGWWFLYVRQIDPEAFTKIAEKETSNWGSYNVRPFYYYWSFFTQSGIWTILALIGLIYPYLIKRVSNKKLYKFSFFWTIIAVILLSIIPEKKSRYLVPVLFPLAINTGFYIEYLINNFKNLKSKKETIPVYFNFGLFAVIGIVFPIVGYILLKDKLEGLWFSFILTSIILFSIGILLFKFLKNKDIKKAFYTKIAFMVTIFCLGLPLTKAMHNNTNFNQISGLKSTIETKNDIKSYSVGELTPELLWYYDDKMPNIYIDNKLKLPKENKFGLLIEKHNIKLLKNLPEEYTSEFIKEYDINFFKKKRERLIREYYIITKNTTFE</sequence>
<feature type="transmembrane region" description="Helical" evidence="8">
    <location>
        <begin position="412"/>
        <end position="430"/>
    </location>
</feature>
<dbReference type="AlphaFoldDB" id="A0A1D8P5Y3"/>
<feature type="transmembrane region" description="Helical" evidence="8">
    <location>
        <begin position="317"/>
        <end position="338"/>
    </location>
</feature>
<evidence type="ECO:0000256" key="6">
    <source>
        <dbReference type="ARBA" id="ARBA00022989"/>
    </source>
</evidence>
<evidence type="ECO:0000256" key="3">
    <source>
        <dbReference type="ARBA" id="ARBA00022676"/>
    </source>
</evidence>
<feature type="transmembrane region" description="Helical" evidence="8">
    <location>
        <begin position="116"/>
        <end position="133"/>
    </location>
</feature>
<dbReference type="KEGG" id="lul:LPB138_04360"/>
<evidence type="ECO:0000313" key="11">
    <source>
        <dbReference type="Proteomes" id="UP000176050"/>
    </source>
</evidence>
<dbReference type="Proteomes" id="UP000176050">
    <property type="component" value="Chromosome"/>
</dbReference>
<dbReference type="GO" id="GO:0010041">
    <property type="term" value="P:response to iron(III) ion"/>
    <property type="evidence" value="ECO:0007669"/>
    <property type="project" value="TreeGrafter"/>
</dbReference>
<evidence type="ECO:0000313" key="10">
    <source>
        <dbReference type="EMBL" id="AOW19962.1"/>
    </source>
</evidence>
<feature type="transmembrane region" description="Helical" evidence="8">
    <location>
        <begin position="12"/>
        <end position="33"/>
    </location>
</feature>
<dbReference type="OrthoDB" id="8353433at2"/>
<gene>
    <name evidence="10" type="ORF">LPB138_04360</name>
</gene>
<feature type="transmembrane region" description="Helical" evidence="8">
    <location>
        <begin position="350"/>
        <end position="374"/>
    </location>
</feature>
<evidence type="ECO:0000256" key="2">
    <source>
        <dbReference type="ARBA" id="ARBA00022475"/>
    </source>
</evidence>
<feature type="transmembrane region" description="Helical" evidence="8">
    <location>
        <begin position="292"/>
        <end position="311"/>
    </location>
</feature>
<keyword evidence="7 8" id="KW-0472">Membrane</keyword>
<feature type="transmembrane region" description="Helical" evidence="8">
    <location>
        <begin position="380"/>
        <end position="400"/>
    </location>
</feature>
<evidence type="ECO:0000256" key="7">
    <source>
        <dbReference type="ARBA" id="ARBA00023136"/>
    </source>
</evidence>
<reference evidence="10 11" key="1">
    <citation type="submission" date="2016-10" db="EMBL/GenBank/DDBJ databases">
        <title>Lutibacter sp. LPB0138, isolated from marine gastropod.</title>
        <authorList>
            <person name="Kim E."/>
            <person name="Yi H."/>
        </authorList>
    </citation>
    <scope>NUCLEOTIDE SEQUENCE [LARGE SCALE GENOMIC DNA]</scope>
    <source>
        <strain evidence="10 11">LPB0138</strain>
    </source>
</reference>
<evidence type="ECO:0000256" key="1">
    <source>
        <dbReference type="ARBA" id="ARBA00004651"/>
    </source>
</evidence>
<evidence type="ECO:0000259" key="9">
    <source>
        <dbReference type="Pfam" id="PF02366"/>
    </source>
</evidence>
<dbReference type="InterPro" id="IPR003342">
    <property type="entry name" value="ArnT-like_N"/>
</dbReference>
<name>A0A1D8P5Y3_9FLAO</name>
<dbReference type="STRING" id="1850246.LPB138_04360"/>
<feature type="transmembrane region" description="Helical" evidence="8">
    <location>
        <begin position="209"/>
        <end position="228"/>
    </location>
</feature>
<feature type="domain" description="ArnT-like N-terminal" evidence="9">
    <location>
        <begin position="61"/>
        <end position="234"/>
    </location>
</feature>
<dbReference type="GO" id="GO:0016763">
    <property type="term" value="F:pentosyltransferase activity"/>
    <property type="evidence" value="ECO:0007669"/>
    <property type="project" value="TreeGrafter"/>
</dbReference>
<dbReference type="PANTHER" id="PTHR33908">
    <property type="entry name" value="MANNOSYLTRANSFERASE YKCB-RELATED"/>
    <property type="match status" value="1"/>
</dbReference>
<feature type="transmembrane region" description="Helical" evidence="8">
    <location>
        <begin position="139"/>
        <end position="156"/>
    </location>
</feature>
<keyword evidence="4 10" id="KW-0808">Transferase</keyword>
<dbReference type="GO" id="GO:0000030">
    <property type="term" value="F:mannosyltransferase activity"/>
    <property type="evidence" value="ECO:0007669"/>
    <property type="project" value="InterPro"/>
</dbReference>
<evidence type="ECO:0000256" key="5">
    <source>
        <dbReference type="ARBA" id="ARBA00022692"/>
    </source>
</evidence>
<keyword evidence="2" id="KW-1003">Cell membrane</keyword>
<accession>A0A1D8P5Y3</accession>
<protein>
    <submittedName>
        <fullName evidence="10">Glycosyltransferase</fullName>
    </submittedName>
</protein>
<keyword evidence="11" id="KW-1185">Reference proteome</keyword>
<keyword evidence="6 8" id="KW-1133">Transmembrane helix</keyword>
<dbReference type="GO" id="GO:0006493">
    <property type="term" value="P:protein O-linked glycosylation"/>
    <property type="evidence" value="ECO:0007669"/>
    <property type="project" value="InterPro"/>
</dbReference>
<organism evidence="10 11">
    <name type="scientific">Urechidicola croceus</name>
    <dbReference type="NCBI Taxonomy" id="1850246"/>
    <lineage>
        <taxon>Bacteria</taxon>
        <taxon>Pseudomonadati</taxon>
        <taxon>Bacteroidota</taxon>
        <taxon>Flavobacteriia</taxon>
        <taxon>Flavobacteriales</taxon>
        <taxon>Flavobacteriaceae</taxon>
        <taxon>Urechidicola</taxon>
    </lineage>
</organism>
<dbReference type="InterPro" id="IPR050297">
    <property type="entry name" value="LipidA_mod_glycosyltrf_83"/>
</dbReference>
<evidence type="ECO:0000256" key="8">
    <source>
        <dbReference type="SAM" id="Phobius"/>
    </source>
</evidence>
<dbReference type="PANTHER" id="PTHR33908:SF3">
    <property type="entry name" value="UNDECAPRENYL PHOSPHATE-ALPHA-4-AMINO-4-DEOXY-L-ARABINOSE ARABINOSYL TRANSFERASE"/>
    <property type="match status" value="1"/>
</dbReference>
<dbReference type="EMBL" id="CP017478">
    <property type="protein sequence ID" value="AOW19962.1"/>
    <property type="molecule type" value="Genomic_DNA"/>
</dbReference>
<evidence type="ECO:0000256" key="4">
    <source>
        <dbReference type="ARBA" id="ARBA00022679"/>
    </source>
</evidence>